<keyword evidence="4" id="KW-0732">Signal</keyword>
<dbReference type="Pfam" id="PF03024">
    <property type="entry name" value="Folate_rec"/>
    <property type="match status" value="1"/>
</dbReference>
<protein>
    <recommendedName>
        <fullName evidence="12">HHIP-like protein 2</fullName>
    </recommendedName>
</protein>
<dbReference type="InterPro" id="IPR012938">
    <property type="entry name" value="Glc/Sorbosone_DH"/>
</dbReference>
<dbReference type="EMBL" id="CALNXK010000082">
    <property type="protein sequence ID" value="CAH3147930.1"/>
    <property type="molecule type" value="Genomic_DNA"/>
</dbReference>
<proteinExistence type="inferred from homology"/>
<keyword evidence="7" id="KW-0472">Membrane</keyword>
<dbReference type="InterPro" id="IPR011042">
    <property type="entry name" value="6-blade_b-propeller_TolB-like"/>
</dbReference>
<organism evidence="10 11">
    <name type="scientific">Porites lobata</name>
    <dbReference type="NCBI Taxonomy" id="104759"/>
    <lineage>
        <taxon>Eukaryota</taxon>
        <taxon>Metazoa</taxon>
        <taxon>Cnidaria</taxon>
        <taxon>Anthozoa</taxon>
        <taxon>Hexacorallia</taxon>
        <taxon>Scleractinia</taxon>
        <taxon>Fungiina</taxon>
        <taxon>Poritidae</taxon>
        <taxon>Porites</taxon>
    </lineage>
</organism>
<evidence type="ECO:0000259" key="9">
    <source>
        <dbReference type="Pfam" id="PF07995"/>
    </source>
</evidence>
<evidence type="ECO:0000256" key="6">
    <source>
        <dbReference type="ARBA" id="ARBA00023180"/>
    </source>
</evidence>
<feature type="non-terminal residue" evidence="10">
    <location>
        <position position="1"/>
    </location>
</feature>
<dbReference type="InterPro" id="IPR018143">
    <property type="entry name" value="Folate_rcpt-like"/>
</dbReference>
<gene>
    <name evidence="10" type="ORF">PLOB_00046352</name>
</gene>
<evidence type="ECO:0000256" key="1">
    <source>
        <dbReference type="ARBA" id="ARBA00004613"/>
    </source>
</evidence>
<evidence type="ECO:0000259" key="8">
    <source>
        <dbReference type="Pfam" id="PF03024"/>
    </source>
</evidence>
<accession>A0ABN8PPA7</accession>
<dbReference type="Gene3D" id="2.120.10.30">
    <property type="entry name" value="TolB, C-terminal domain"/>
    <property type="match status" value="1"/>
</dbReference>
<name>A0ABN8PPA7_9CNID</name>
<reference evidence="10 11" key="1">
    <citation type="submission" date="2022-05" db="EMBL/GenBank/DDBJ databases">
        <authorList>
            <consortium name="Genoscope - CEA"/>
            <person name="William W."/>
        </authorList>
    </citation>
    <scope>NUCLEOTIDE SEQUENCE [LARGE SCALE GENOMIC DNA]</scope>
</reference>
<keyword evidence="3" id="KW-0964">Secreted</keyword>
<evidence type="ECO:0000313" key="11">
    <source>
        <dbReference type="Proteomes" id="UP001159405"/>
    </source>
</evidence>
<dbReference type="Proteomes" id="UP001159405">
    <property type="component" value="Unassembled WGS sequence"/>
</dbReference>
<keyword evidence="7" id="KW-1133">Transmembrane helix</keyword>
<comment type="similarity">
    <text evidence="2">Belongs to the HHIP family.</text>
</comment>
<dbReference type="SUPFAM" id="SSF50952">
    <property type="entry name" value="Soluble quinoprotein glucose dehydrogenase"/>
    <property type="match status" value="1"/>
</dbReference>
<dbReference type="InterPro" id="IPR011041">
    <property type="entry name" value="Quinoprot_gluc/sorb_DH_b-prop"/>
</dbReference>
<keyword evidence="7" id="KW-0812">Transmembrane</keyword>
<evidence type="ECO:0000256" key="5">
    <source>
        <dbReference type="ARBA" id="ARBA00023157"/>
    </source>
</evidence>
<dbReference type="Pfam" id="PF07995">
    <property type="entry name" value="GSDH"/>
    <property type="match status" value="1"/>
</dbReference>
<dbReference type="PANTHER" id="PTHR19328">
    <property type="entry name" value="HEDGEHOG-INTERACTING PROTEIN"/>
    <property type="match status" value="1"/>
</dbReference>
<comment type="caution">
    <text evidence="10">The sequence shown here is derived from an EMBL/GenBank/DDBJ whole genome shotgun (WGS) entry which is preliminary data.</text>
</comment>
<evidence type="ECO:0000256" key="3">
    <source>
        <dbReference type="ARBA" id="ARBA00022525"/>
    </source>
</evidence>
<keyword evidence="11" id="KW-1185">Reference proteome</keyword>
<feature type="domain" description="Folate receptor-like" evidence="8">
    <location>
        <begin position="59"/>
        <end position="158"/>
    </location>
</feature>
<evidence type="ECO:0000256" key="4">
    <source>
        <dbReference type="ARBA" id="ARBA00022729"/>
    </source>
</evidence>
<feature type="transmembrane region" description="Helical" evidence="7">
    <location>
        <begin position="12"/>
        <end position="31"/>
    </location>
</feature>
<evidence type="ECO:0000256" key="7">
    <source>
        <dbReference type="SAM" id="Phobius"/>
    </source>
</evidence>
<evidence type="ECO:0000256" key="2">
    <source>
        <dbReference type="ARBA" id="ARBA00010658"/>
    </source>
</evidence>
<keyword evidence="5" id="KW-1015">Disulfide bond</keyword>
<evidence type="ECO:0008006" key="12">
    <source>
        <dbReference type="Google" id="ProtNLM"/>
    </source>
</evidence>
<feature type="domain" description="Glucose/Sorbosone dehydrogenase" evidence="9">
    <location>
        <begin position="225"/>
        <end position="562"/>
    </location>
</feature>
<evidence type="ECO:0000313" key="10">
    <source>
        <dbReference type="EMBL" id="CAH3147930.1"/>
    </source>
</evidence>
<sequence length="618" mass="69357">VFWCDRTIYCTMLLLSITIHLLFAALSYTLLNPNLVYSHPQCLDFKAPFQAGAGLSFCSQNYSDYGCCTLQRDQEIAKKAKALEQRFNLNTRGKCANMVKTILCLECHKYAAHIFSAEGNENFNLATAPPGLCPEFCKAFYKECEDIAIDFPRLLKWELRSLSPATNISNPLTEEGLCEGLKIQDPDYCYPNVETVDENILAKKFDLDSNNGCLCVEEIARGFRNPLAAVHAGDGSGRLFIAEQPGLIRIITASGKLLQQPFLDIRDRVLSSGSVGDERGFLSIAFHPEFKRNRRFFVYYSTRYKRIKGGRKTSKAPFLAYDHRTVLSEFRASVYNRNRGLRRSEEVILEVDQPERNHNGGTLFFGTDGFLYLTLGDGGRAGDPFGEIGNGLNRTTLLGSVIRIDINARGYLYKIPADNPFMGIPGVKPEIFAYGTRNMWRCSVDRGDRKTGEGKGRIFCGDVGQNKYEEIDLIEKGGNYGWRGYEGFSCYDKKLCSSPLLRGAIPPIFAYNHSIGKSIVGGYVYRGCQNPNLSGKYIFGDTMTSRMFTLTENQGSWEEKEICFGDGKYCTDRLSGEFERYILSFGEDEQGELYILSTSIPNSKKASGKVYRIVDPGR</sequence>
<comment type="subcellular location">
    <subcellularLocation>
        <location evidence="1">Secreted</location>
    </subcellularLocation>
</comment>
<keyword evidence="6" id="KW-0325">Glycoprotein</keyword>
<dbReference type="PANTHER" id="PTHR19328:SF75">
    <property type="entry name" value="ALDOSE SUGAR DEHYDROGENASE YLII"/>
    <property type="match status" value="1"/>
</dbReference>